<dbReference type="Proteomes" id="UP000663868">
    <property type="component" value="Unassembled WGS sequence"/>
</dbReference>
<keyword evidence="1" id="KW-0175">Coiled coil</keyword>
<accession>A0A814VGW3</accession>
<comment type="caution">
    <text evidence="3">The sequence shown here is derived from an EMBL/GenBank/DDBJ whole genome shotgun (WGS) entry which is preliminary data.</text>
</comment>
<dbReference type="Gene3D" id="3.40.50.300">
    <property type="entry name" value="P-loop containing nucleotide triphosphate hydrolases"/>
    <property type="match status" value="1"/>
</dbReference>
<dbReference type="PANTHER" id="PTHR14819">
    <property type="entry name" value="GTP-BINDING"/>
    <property type="match status" value="1"/>
</dbReference>
<dbReference type="Proteomes" id="UP000663860">
    <property type="component" value="Unassembled WGS sequence"/>
</dbReference>
<organism evidence="3 5">
    <name type="scientific">Adineta steineri</name>
    <dbReference type="NCBI Taxonomy" id="433720"/>
    <lineage>
        <taxon>Eukaryota</taxon>
        <taxon>Metazoa</taxon>
        <taxon>Spiralia</taxon>
        <taxon>Gnathifera</taxon>
        <taxon>Rotifera</taxon>
        <taxon>Eurotatoria</taxon>
        <taxon>Bdelloidea</taxon>
        <taxon>Adinetida</taxon>
        <taxon>Adinetidae</taxon>
        <taxon>Adineta</taxon>
    </lineage>
</organism>
<name>A0A814VGW3_9BILA</name>
<feature type="coiled-coil region" evidence="1">
    <location>
        <begin position="1316"/>
        <end position="1347"/>
    </location>
</feature>
<evidence type="ECO:0000313" key="3">
    <source>
        <dbReference type="EMBL" id="CAF1188812.1"/>
    </source>
</evidence>
<protein>
    <recommendedName>
        <fullName evidence="2">VLIG-type G domain-containing protein</fullName>
    </recommendedName>
</protein>
<dbReference type="Pfam" id="PF25683">
    <property type="entry name" value="URGCP_GTPase"/>
    <property type="match status" value="1"/>
</dbReference>
<evidence type="ECO:0000256" key="1">
    <source>
        <dbReference type="SAM" id="Coils"/>
    </source>
</evidence>
<sequence>MDKLLTKPNQTSNEREHIETVQIIDLKKCLNPDNAVVNYPLDRSYSDIDDEKLFSNSFKILHGYHQTPNETLDVSFNQIVDEPLTTEKIIEIINNNQLLTPYIVDSLKRYHALHDIHTIISQCLNLQNNINDENIQNQFEDLIDNLTTRILLTITIESMSYESQRFLANFIKRNDLPIPFTYYAWDPIVEELNYKINFNCLIEPLCLTSDRLYLQIGSDRCAGFGKTSLLPFIFNDKRKESLFTDGDKKYRNSCIDILFGKTKQSSYTIFDVHGTIDEKNISLIKAIQVYTALQVIYVTEDDLPDPSDNSKDDFLNTVMNYSSYPSSIPTIVVIFSSNFEKEDKTLQLINRFQNHYANEHFSNIYWSVSSISTTMKDLPMPKRRRYVERLKSQFSQLLEEIEGKTTANHLQFRSCFSIQELYLNLKHKKPNKKYTELKRTHVKFDIENRLEELFKSSTDQTENLKMMTPASYYRSEMDTIKKKKLSNIMNNSKIIEELDIDLRKLEGEKKLNAGFTPYSKFIIELLNNRTYVDLLITDFYLEKWRLKYVPGIKEEKEKIKSEKILLKKKFVEQQRLIDQENKSVAASNKKIDQKILNDFKMLCEEDERLNNQLVEIDKKLANVDLTIGLFCDELFELYDYFHDYQPVELEKAYEDFIKVAKNIAKLVNKGFAIHILRARPLICQSRLMKMALEKLYIKKSCRLVILTVVGEQSSAKSSLLNSTFGCNFRVSAGRCTIGMYLGIVYHKNLAIMILDTEGLMSLEESGSIFDNQMITMAILTSHLVLINHKGELSSNLEGLIGMSLYAKLQIQSLPFKPKLLFVLRDQMSRDENIFLEQLSKFKDNLQTSSSFLKVSIDDEFEIKQENIVLLPSAFNEDINKELNIVQRWRNEVFAYDINKLRKNIFNDFHKQHIQDNYGLTSIDAFYNKTSSNWKTIDELGQGLLECKSLAELNVTNELKSKANEIIQKKSKLLLEGGTELLNSLLTKQKQTTEQLSNNSTDNIHVSSDIYLKNFIEDGFEQLQNLTYQLIKDAIDEYEQSAQSYYVDIKSNIQKNIEPRILCTEQLLKQRFEQDVYTISKENAALEIQKQLLNTARIFFDKQTQSVTDINELNAVLDDRYNELYKKFEENLNLLEKSKSDITKTIINIYNGIIKTRGTTADKHNIYNRCPRLVPDTYHSASHELESIYQSIQSYMTDRQTSNKLNTLLKNFLGTISWKLLLEQLSWFNHHARGDEHKKEIFLSIAEGVMPQFNNNIKKMLSTIKLSYNDPELITNLIQCVDDSIKIQTSPIQQYWEFLNIPRITADLILIALRFLIDQAKQIADRKHEALKQELNQLNEWKINIQEQFLSSKDSFDQGQKFKTNLQKQIIEEIKRIYTRIIINDVHAKITNNSEIDPDKIATNAYNDSIDSNPPDANNIMKYILDINRYYLELALNKIQISKETIISNQIHKLEKIIYDCVDKAIETVEKHDCHNTQQVYQGIVKNLRQILSHFPLSPIIGISTEIKDPNRFKESFKQLLLDRTNMYEEIVKCKNIFDAAATESCINLIKTRLGCQSRCPGCGTKCDNTEINHTKHHSTRHLASAFYSWKIRGTNKPCLWLCYQLWLTSFVHIGETKFDPKQKYYSERAPEWLDDLEEKSKTGELYNDSKPPAEQRRAWMAVRHALIKRYSTSGMEDLEKYDEKFYPAIESVSADFEPKWTYIQS</sequence>
<dbReference type="EMBL" id="CAJNOE010000388">
    <property type="protein sequence ID" value="CAF1188812.1"/>
    <property type="molecule type" value="Genomic_DNA"/>
</dbReference>
<dbReference type="InterPro" id="IPR052986">
    <property type="entry name" value="VLIG_GTPase"/>
</dbReference>
<dbReference type="EMBL" id="CAJOBB010001515">
    <property type="protein sequence ID" value="CAF3867809.1"/>
    <property type="molecule type" value="Genomic_DNA"/>
</dbReference>
<dbReference type="InterPro" id="IPR030383">
    <property type="entry name" value="G_VLIG_dom"/>
</dbReference>
<dbReference type="InterPro" id="IPR027417">
    <property type="entry name" value="P-loop_NTPase"/>
</dbReference>
<dbReference type="SUPFAM" id="SSF52540">
    <property type="entry name" value="P-loop containing nucleoside triphosphate hydrolases"/>
    <property type="match status" value="1"/>
</dbReference>
<evidence type="ECO:0000313" key="5">
    <source>
        <dbReference type="Proteomes" id="UP000663860"/>
    </source>
</evidence>
<dbReference type="GO" id="GO:0005525">
    <property type="term" value="F:GTP binding"/>
    <property type="evidence" value="ECO:0007669"/>
    <property type="project" value="InterPro"/>
</dbReference>
<reference evidence="3" key="1">
    <citation type="submission" date="2021-02" db="EMBL/GenBank/DDBJ databases">
        <authorList>
            <person name="Nowell W R."/>
        </authorList>
    </citation>
    <scope>NUCLEOTIDE SEQUENCE</scope>
</reference>
<proteinExistence type="predicted"/>
<gene>
    <name evidence="3" type="ORF">IZO911_LOCUS27912</name>
    <name evidence="4" type="ORF">KXQ929_LOCUS21029</name>
</gene>
<feature type="domain" description="VLIG-type G" evidence="2">
    <location>
        <begin position="700"/>
        <end position="822"/>
    </location>
</feature>
<evidence type="ECO:0000259" key="2">
    <source>
        <dbReference type="PROSITE" id="PS51717"/>
    </source>
</evidence>
<evidence type="ECO:0000313" key="4">
    <source>
        <dbReference type="EMBL" id="CAF3867809.1"/>
    </source>
</evidence>
<dbReference type="PANTHER" id="PTHR14819:SF25">
    <property type="entry name" value="CHROMOSOME UNDETERMINED SCAFFOLD_52, WHOLE GENOME SHOTGUN SEQUENCE"/>
    <property type="match status" value="1"/>
</dbReference>
<dbReference type="PROSITE" id="PS51717">
    <property type="entry name" value="G_VLIG"/>
    <property type="match status" value="1"/>
</dbReference>